<feature type="compositionally biased region" description="Basic and acidic residues" evidence="1">
    <location>
        <begin position="95"/>
        <end position="107"/>
    </location>
</feature>
<feature type="region of interest" description="Disordered" evidence="1">
    <location>
        <begin position="188"/>
        <end position="214"/>
    </location>
</feature>
<reference evidence="2" key="1">
    <citation type="submission" date="2020-11" db="EMBL/GenBank/DDBJ databases">
        <authorList>
            <consortium name="DOE Joint Genome Institute"/>
            <person name="Ahrendt S."/>
            <person name="Riley R."/>
            <person name="Andreopoulos W."/>
            <person name="Labutti K."/>
            <person name="Pangilinan J."/>
            <person name="Ruiz-Duenas F.J."/>
            <person name="Barrasa J.M."/>
            <person name="Sanchez-Garcia M."/>
            <person name="Camarero S."/>
            <person name="Miyauchi S."/>
            <person name="Serrano A."/>
            <person name="Linde D."/>
            <person name="Babiker R."/>
            <person name="Drula E."/>
            <person name="Ayuso-Fernandez I."/>
            <person name="Pacheco R."/>
            <person name="Padilla G."/>
            <person name="Ferreira P."/>
            <person name="Barriuso J."/>
            <person name="Kellner H."/>
            <person name="Castanera R."/>
            <person name="Alfaro M."/>
            <person name="Ramirez L."/>
            <person name="Pisabarro A.G."/>
            <person name="Kuo A."/>
            <person name="Tritt A."/>
            <person name="Lipzen A."/>
            <person name="He G."/>
            <person name="Yan M."/>
            <person name="Ng V."/>
            <person name="Cullen D."/>
            <person name="Martin F."/>
            <person name="Rosso M.-N."/>
            <person name="Henrissat B."/>
            <person name="Hibbett D."/>
            <person name="Martinez A.T."/>
            <person name="Grigoriev I.V."/>
        </authorList>
    </citation>
    <scope>NUCLEOTIDE SEQUENCE</scope>
    <source>
        <strain evidence="2">CBS 506.95</strain>
    </source>
</reference>
<dbReference type="EMBL" id="MU157858">
    <property type="protein sequence ID" value="KAF9527753.1"/>
    <property type="molecule type" value="Genomic_DNA"/>
</dbReference>
<evidence type="ECO:0000313" key="3">
    <source>
        <dbReference type="Proteomes" id="UP000807306"/>
    </source>
</evidence>
<feature type="compositionally biased region" description="Acidic residues" evidence="1">
    <location>
        <begin position="55"/>
        <end position="64"/>
    </location>
</feature>
<gene>
    <name evidence="2" type="ORF">CPB83DRAFT_855575</name>
</gene>
<protein>
    <submittedName>
        <fullName evidence="2">Uncharacterized protein</fullName>
    </submittedName>
</protein>
<proteinExistence type="predicted"/>
<sequence>MATRRRIGVSIASTEAARRQLIQPVPCWEKVWTTPSFGSSLKVYKWVKTEKVQQFDDDEGDVDEPLAPLPDEPEVVEVDEDEAEETRIEPTQIIKDIDMETQDDRPSEVPPSPKPALTLTQDNSELDVTDPIDSLDPGPTLTLEPVLGDGTEDILDDEVKVDAVTEGLELDISGLGPDGLQLEGAHDLSQLGGQDDLMGGPLMDQTVDPFAEPT</sequence>
<dbReference type="Proteomes" id="UP000807306">
    <property type="component" value="Unassembled WGS sequence"/>
</dbReference>
<accession>A0A9P6EE20</accession>
<feature type="region of interest" description="Disordered" evidence="1">
    <location>
        <begin position="53"/>
        <end position="148"/>
    </location>
</feature>
<organism evidence="2 3">
    <name type="scientific">Crepidotus variabilis</name>
    <dbReference type="NCBI Taxonomy" id="179855"/>
    <lineage>
        <taxon>Eukaryota</taxon>
        <taxon>Fungi</taxon>
        <taxon>Dikarya</taxon>
        <taxon>Basidiomycota</taxon>
        <taxon>Agaricomycotina</taxon>
        <taxon>Agaricomycetes</taxon>
        <taxon>Agaricomycetidae</taxon>
        <taxon>Agaricales</taxon>
        <taxon>Agaricineae</taxon>
        <taxon>Crepidotaceae</taxon>
        <taxon>Crepidotus</taxon>
    </lineage>
</organism>
<evidence type="ECO:0000256" key="1">
    <source>
        <dbReference type="SAM" id="MobiDB-lite"/>
    </source>
</evidence>
<dbReference type="AlphaFoldDB" id="A0A9P6EE20"/>
<comment type="caution">
    <text evidence="2">The sequence shown here is derived from an EMBL/GenBank/DDBJ whole genome shotgun (WGS) entry which is preliminary data.</text>
</comment>
<dbReference type="OrthoDB" id="2595509at2759"/>
<feature type="compositionally biased region" description="Acidic residues" evidence="1">
    <location>
        <begin position="71"/>
        <end position="84"/>
    </location>
</feature>
<evidence type="ECO:0000313" key="2">
    <source>
        <dbReference type="EMBL" id="KAF9527753.1"/>
    </source>
</evidence>
<keyword evidence="3" id="KW-1185">Reference proteome</keyword>
<name>A0A9P6EE20_9AGAR</name>